<dbReference type="RefSeq" id="WP_103052563.1">
    <property type="nucleotide sequence ID" value="NZ_POWF01000007.1"/>
</dbReference>
<reference evidence="2 3" key="1">
    <citation type="submission" date="2018-01" db="EMBL/GenBank/DDBJ databases">
        <title>The draft genome of Hanstruepera neustonica JCM19743.</title>
        <authorList>
            <person name="He R.-H."/>
            <person name="Du Z.-J."/>
        </authorList>
    </citation>
    <scope>NUCLEOTIDE SEQUENCE [LARGE SCALE GENOMIC DNA]</scope>
    <source>
        <strain evidence="2 3">JCM19743</strain>
    </source>
</reference>
<sequence>MNRFIIVLLFFLSFSAKSQELNCNVIVNAQFTGNENFQIFKTLQTQLREFVNSTKWTDKEFATQERIECGIFINVTEYNNNVFKASIQVQSSRPVYGSTYTTPVYNVNDKDFTFNYVEFQNLLYNKNQFESNLVSVIAFHVYMILGLDADSFAPNGGQEYLKQAQTIVNYSQQENAKGWKLEDGLQTRFALIDNMLSPTFAEYRSVIYDYHRKGLDIMSENPKNGKEAIASAIEEFNAMNRRRPNSFLLRTFFDAKGDEIEQIFSDGPNVPITELVATLNRVAPMYSSKWRNIKF</sequence>
<feature type="signal peptide" evidence="1">
    <location>
        <begin position="1"/>
        <end position="18"/>
    </location>
</feature>
<keyword evidence="1" id="KW-0732">Signal</keyword>
<evidence type="ECO:0000313" key="3">
    <source>
        <dbReference type="Proteomes" id="UP000236641"/>
    </source>
</evidence>
<gene>
    <name evidence="2" type="ORF">C1T31_11110</name>
</gene>
<organism evidence="2 3">
    <name type="scientific">Hanstruepera neustonica</name>
    <dbReference type="NCBI Taxonomy" id="1445657"/>
    <lineage>
        <taxon>Bacteria</taxon>
        <taxon>Pseudomonadati</taxon>
        <taxon>Bacteroidota</taxon>
        <taxon>Flavobacteriia</taxon>
        <taxon>Flavobacteriales</taxon>
        <taxon>Flavobacteriaceae</taxon>
        <taxon>Hanstruepera</taxon>
    </lineage>
</organism>
<dbReference type="Proteomes" id="UP000236641">
    <property type="component" value="Unassembled WGS sequence"/>
</dbReference>
<dbReference type="InterPro" id="IPR032274">
    <property type="entry name" value="DUF4835"/>
</dbReference>
<keyword evidence="3" id="KW-1185">Reference proteome</keyword>
<dbReference type="Pfam" id="PF16119">
    <property type="entry name" value="DUF4835"/>
    <property type="match status" value="1"/>
</dbReference>
<proteinExistence type="predicted"/>
<feature type="chain" id="PRO_5014393256" evidence="1">
    <location>
        <begin position="19"/>
        <end position="295"/>
    </location>
</feature>
<comment type="caution">
    <text evidence="2">The sequence shown here is derived from an EMBL/GenBank/DDBJ whole genome shotgun (WGS) entry which is preliminary data.</text>
</comment>
<accession>A0A2K1DXC4</accession>
<dbReference type="OrthoDB" id="9773381at2"/>
<evidence type="ECO:0000313" key="2">
    <source>
        <dbReference type="EMBL" id="PNQ72684.1"/>
    </source>
</evidence>
<dbReference type="AlphaFoldDB" id="A0A2K1DXC4"/>
<evidence type="ECO:0000256" key="1">
    <source>
        <dbReference type="SAM" id="SignalP"/>
    </source>
</evidence>
<name>A0A2K1DXC4_9FLAO</name>
<protein>
    <submittedName>
        <fullName evidence="2">DUF4835 domain-containing protein</fullName>
    </submittedName>
</protein>
<dbReference type="EMBL" id="POWF01000007">
    <property type="protein sequence ID" value="PNQ72684.1"/>
    <property type="molecule type" value="Genomic_DNA"/>
</dbReference>